<dbReference type="EMBL" id="QFLI01000006">
    <property type="protein sequence ID" value="PXX99086.1"/>
    <property type="molecule type" value="Genomic_DNA"/>
</dbReference>
<dbReference type="PANTHER" id="PTHR43739:SF5">
    <property type="entry name" value="EXO-ALPHA-SIALIDASE"/>
    <property type="match status" value="1"/>
</dbReference>
<name>A0A2V3ZVJ8_9BACT</name>
<gene>
    <name evidence="3" type="ORF">DF185_14500</name>
</gene>
<evidence type="ECO:0000313" key="3">
    <source>
        <dbReference type="EMBL" id="PXX99086.1"/>
    </source>
</evidence>
<dbReference type="InterPro" id="IPR052025">
    <property type="entry name" value="Xyloglucanase_GH74"/>
</dbReference>
<dbReference type="GO" id="GO:0016787">
    <property type="term" value="F:hydrolase activity"/>
    <property type="evidence" value="ECO:0007669"/>
    <property type="project" value="UniProtKB-KW"/>
</dbReference>
<dbReference type="CDD" id="cd15482">
    <property type="entry name" value="Sialidase_non-viral"/>
    <property type="match status" value="1"/>
</dbReference>
<dbReference type="RefSeq" id="WP_110361481.1">
    <property type="nucleotide sequence ID" value="NZ_QFLI01000006.1"/>
</dbReference>
<protein>
    <submittedName>
        <fullName evidence="3">Glycosyl hydrolase</fullName>
    </submittedName>
</protein>
<keyword evidence="4" id="KW-1185">Reference proteome</keyword>
<dbReference type="Proteomes" id="UP000248079">
    <property type="component" value="Unassembled WGS sequence"/>
</dbReference>
<dbReference type="InterPro" id="IPR015943">
    <property type="entry name" value="WD40/YVTN_repeat-like_dom_sf"/>
</dbReference>
<keyword evidence="3" id="KW-0378">Hydrolase</keyword>
<dbReference type="Pfam" id="PF15902">
    <property type="entry name" value="Sortilin-Vps10"/>
    <property type="match status" value="1"/>
</dbReference>
<accession>A0A2V3ZVJ8</accession>
<dbReference type="AlphaFoldDB" id="A0A2V3ZVJ8"/>
<keyword evidence="1" id="KW-0677">Repeat</keyword>
<dbReference type="PANTHER" id="PTHR43739">
    <property type="entry name" value="XYLOGLUCANASE (EUROFUNG)"/>
    <property type="match status" value="1"/>
</dbReference>
<organism evidence="3 4">
    <name type="scientific">Marinifilum breve</name>
    <dbReference type="NCBI Taxonomy" id="2184082"/>
    <lineage>
        <taxon>Bacteria</taxon>
        <taxon>Pseudomonadati</taxon>
        <taxon>Bacteroidota</taxon>
        <taxon>Bacteroidia</taxon>
        <taxon>Marinilabiliales</taxon>
        <taxon>Marinifilaceae</taxon>
    </lineage>
</organism>
<dbReference type="InterPro" id="IPR031778">
    <property type="entry name" value="Sortilin_N"/>
</dbReference>
<dbReference type="OrthoDB" id="9757809at2"/>
<feature type="domain" description="Sortilin N-terminal" evidence="2">
    <location>
        <begin position="140"/>
        <end position="265"/>
    </location>
</feature>
<dbReference type="SUPFAM" id="SSF110296">
    <property type="entry name" value="Oligoxyloglucan reducing end-specific cellobiohydrolase"/>
    <property type="match status" value="1"/>
</dbReference>
<dbReference type="InterPro" id="IPR036278">
    <property type="entry name" value="Sialidase_sf"/>
</dbReference>
<proteinExistence type="predicted"/>
<comment type="caution">
    <text evidence="3">The sequence shown here is derived from an EMBL/GenBank/DDBJ whole genome shotgun (WGS) entry which is preliminary data.</text>
</comment>
<sequence length="1096" mass="122566">MNTFTSGLRRMFVVLALTGLILPAHSVLAKKKTKEPAKDSLINSSLVSGLKFRGIGPATTSGRISDFAVNPKNHSEYYVAVSSGNIFKTINNGTTWKPVFDKYGSYSIGVVTIDPNNSNVVWAGTGENNHQRALGYGDGVYKTMDGGKSWKNMGLKESRHIGGIVIDPRNSDIVFVAAEGSAWGPGGDRGLYKTTDGGKNWKKVLNISENTGVNNVIIDPVDPDIMYATSEQRRRHVHAKINGGPESAIYKSTDGGENWRKLKSGLPSGHIGGMGIAVSPVNHNYVFAIIEAANGSGFYRSTDRGESWSKMSDHVSSGQYYNEIFCDPVDVDKVYSVETFSHFTEDGGKTWKRLGLKNRHVDDHALWIDPCDTKHFMIGGDGGIYESFDAGVTYVFKSNLSVTQFYRVQVDNAKPFYNVYGGTQDNNTLGGPSQNISRRGVTNDEWEPILGGDGFWAQIDPKDPNIVYCEYQYGNSYRYDKQSGEKINIKPRERKGELAYKWNWNAPMILSAHKHTRLYVAANKVFRSDDRGNSWEVISEDLTTGKDRDSFKVMGKYWSADAVKKHVSTSQFGTIVSMAESPKNENLLYVGTDDGLIQVSEQGGNTWMKHATFPGIPQYTYVSDIMPSKHDENVVYASFDNRKRDDFKPYILKSTDKGKTWTNIAGNLPKNGTVHTIEQDFKDPSLLFVGTEFGIFFTKNNGMNWVQLKSGIPTIAVRDLTIQERECDLVAASFGRGFFILDDYSPLRSVNPEMVEKKAELFPVKDALMYIQKGGKGSMGHTYFTAPNPAFGATFTYYLKEVPKTAKQARHKIEKDLFKNGEFIPQPSWKELEDEKKEIAPYLLFTIKDMDGEEIRKISTSAKKGINRVNWDLKFPSVSPVKNKEFKPTKKGRSGMFVMPGEYQLEMGMVVNGKYEMLDEGVKFKAVTLNNRTLPAENREELVQFQQKLARMLKAIQGSMQVVESYKAKIAAIKTALLQTPRIATNVSEKVEELSAELNEIEFLFEGVPARASWEEVPPAQIPISKRINNIVGTHWASTSGVTQTQKDQFEILKVEFPAALKRLQQLANDMKLVETEMEKQGAPWTPGRIPTYTVE</sequence>
<evidence type="ECO:0000313" key="4">
    <source>
        <dbReference type="Proteomes" id="UP000248079"/>
    </source>
</evidence>
<dbReference type="SUPFAM" id="SSF50939">
    <property type="entry name" value="Sialidases"/>
    <property type="match status" value="1"/>
</dbReference>
<reference evidence="3 4" key="1">
    <citation type="submission" date="2018-05" db="EMBL/GenBank/DDBJ databases">
        <title>Marinifilum breve JC075T sp. nov., a marine bacterium isolated from Yongle Blue Hole in the South China Sea.</title>
        <authorList>
            <person name="Fu T."/>
        </authorList>
    </citation>
    <scope>NUCLEOTIDE SEQUENCE [LARGE SCALE GENOMIC DNA]</scope>
    <source>
        <strain evidence="3 4">JC075</strain>
    </source>
</reference>
<dbReference type="Gene3D" id="2.130.10.10">
    <property type="entry name" value="YVTN repeat-like/Quinoprotein amine dehydrogenase"/>
    <property type="match status" value="5"/>
</dbReference>
<evidence type="ECO:0000256" key="1">
    <source>
        <dbReference type="ARBA" id="ARBA00022737"/>
    </source>
</evidence>
<dbReference type="GO" id="GO:0010411">
    <property type="term" value="P:xyloglucan metabolic process"/>
    <property type="evidence" value="ECO:0007669"/>
    <property type="project" value="TreeGrafter"/>
</dbReference>
<evidence type="ECO:0000259" key="2">
    <source>
        <dbReference type="Pfam" id="PF15902"/>
    </source>
</evidence>